<reference evidence="1 2" key="1">
    <citation type="submission" date="2019-03" db="EMBL/GenBank/DDBJ databases">
        <title>Lake Tanganyika Metagenome-Assembled Genomes (MAGs).</title>
        <authorList>
            <person name="Tran P."/>
        </authorList>
    </citation>
    <scope>NUCLEOTIDE SEQUENCE [LARGE SCALE GENOMIC DNA]</scope>
    <source>
        <strain evidence="1">K_DeepCast_65m_m2_236</strain>
    </source>
</reference>
<organism evidence="1 2">
    <name type="scientific">Candidatus Tanganyikabacteria bacterium</name>
    <dbReference type="NCBI Taxonomy" id="2961651"/>
    <lineage>
        <taxon>Bacteria</taxon>
        <taxon>Bacillati</taxon>
        <taxon>Candidatus Sericytochromatia</taxon>
        <taxon>Candidatus Tanganyikabacteria</taxon>
    </lineage>
</organism>
<dbReference type="EMBL" id="VGJX01000825">
    <property type="protein sequence ID" value="MBM3276024.1"/>
    <property type="molecule type" value="Genomic_DNA"/>
</dbReference>
<dbReference type="AlphaFoldDB" id="A0A937X521"/>
<evidence type="ECO:0000313" key="1">
    <source>
        <dbReference type="EMBL" id="MBM3276024.1"/>
    </source>
</evidence>
<sequence>MFKTAQAKPSHAVLQELECHRCGVVLVAEVPKGDASYQCVCGAHIELAAMKQAA</sequence>
<name>A0A937X521_9BACT</name>
<accession>A0A937X521</accession>
<dbReference type="Proteomes" id="UP000703893">
    <property type="component" value="Unassembled WGS sequence"/>
</dbReference>
<protein>
    <submittedName>
        <fullName evidence="1">Uncharacterized protein</fullName>
    </submittedName>
</protein>
<gene>
    <name evidence="1" type="ORF">FJZ00_12795</name>
</gene>
<evidence type="ECO:0000313" key="2">
    <source>
        <dbReference type="Proteomes" id="UP000703893"/>
    </source>
</evidence>
<proteinExistence type="predicted"/>
<comment type="caution">
    <text evidence="1">The sequence shown here is derived from an EMBL/GenBank/DDBJ whole genome shotgun (WGS) entry which is preliminary data.</text>
</comment>